<reference evidence="1" key="1">
    <citation type="journal article" date="2015" name="Nature">
        <title>Complex archaea that bridge the gap between prokaryotes and eukaryotes.</title>
        <authorList>
            <person name="Spang A."/>
            <person name="Saw J.H."/>
            <person name="Jorgensen S.L."/>
            <person name="Zaremba-Niedzwiedzka K."/>
            <person name="Martijn J."/>
            <person name="Lind A.E."/>
            <person name="van Eijk R."/>
            <person name="Schleper C."/>
            <person name="Guy L."/>
            <person name="Ettema T.J."/>
        </authorList>
    </citation>
    <scope>NUCLEOTIDE SEQUENCE</scope>
</reference>
<sequence>MAKLTEKDKEKIFALYKQDVEQLYIAQRFFITRSRVNQIIHEKKRIGNK</sequence>
<organism evidence="1">
    <name type="scientific">marine sediment metagenome</name>
    <dbReference type="NCBI Taxonomy" id="412755"/>
    <lineage>
        <taxon>unclassified sequences</taxon>
        <taxon>metagenomes</taxon>
        <taxon>ecological metagenomes</taxon>
    </lineage>
</organism>
<proteinExistence type="predicted"/>
<name>A0A0F9KQ27_9ZZZZ</name>
<comment type="caution">
    <text evidence="1">The sequence shown here is derived from an EMBL/GenBank/DDBJ whole genome shotgun (WGS) entry which is preliminary data.</text>
</comment>
<gene>
    <name evidence="1" type="ORF">LCGC14_1303620</name>
</gene>
<dbReference type="EMBL" id="LAZR01007630">
    <property type="protein sequence ID" value="KKM83998.1"/>
    <property type="molecule type" value="Genomic_DNA"/>
</dbReference>
<evidence type="ECO:0008006" key="2">
    <source>
        <dbReference type="Google" id="ProtNLM"/>
    </source>
</evidence>
<protein>
    <recommendedName>
        <fullName evidence="2">RNA polymerase sigma-70 region 4 domain-containing protein</fullName>
    </recommendedName>
</protein>
<evidence type="ECO:0000313" key="1">
    <source>
        <dbReference type="EMBL" id="KKM83998.1"/>
    </source>
</evidence>
<dbReference type="AlphaFoldDB" id="A0A0F9KQ27"/>
<accession>A0A0F9KQ27</accession>